<reference evidence="1 2" key="1">
    <citation type="journal article" date="2024" name="Ann. Entomol. Soc. Am.">
        <title>Genomic analyses of the southern and eastern yellowjacket wasps (Hymenoptera: Vespidae) reveal evolutionary signatures of social life.</title>
        <authorList>
            <person name="Catto M.A."/>
            <person name="Caine P.B."/>
            <person name="Orr S.E."/>
            <person name="Hunt B.G."/>
            <person name="Goodisman M.A.D."/>
        </authorList>
    </citation>
    <scope>NUCLEOTIDE SEQUENCE [LARGE SCALE GENOMIC DNA]</scope>
    <source>
        <strain evidence="1">233</strain>
        <tissue evidence="1">Head and thorax</tissue>
    </source>
</reference>
<evidence type="ECO:0000313" key="2">
    <source>
        <dbReference type="Proteomes" id="UP001607302"/>
    </source>
</evidence>
<evidence type="ECO:0000313" key="1">
    <source>
        <dbReference type="EMBL" id="KAL2740177.1"/>
    </source>
</evidence>
<gene>
    <name evidence="1" type="ORF">V1478_000318</name>
</gene>
<dbReference type="Proteomes" id="UP001607302">
    <property type="component" value="Unassembled WGS sequence"/>
</dbReference>
<protein>
    <recommendedName>
        <fullName evidence="3">Reverse transcriptase Ty1/copia-type domain-containing protein</fullName>
    </recommendedName>
</protein>
<comment type="caution">
    <text evidence="1">The sequence shown here is derived from an EMBL/GenBank/DDBJ whole genome shotgun (WGS) entry which is preliminary data.</text>
</comment>
<keyword evidence="2" id="KW-1185">Reference proteome</keyword>
<dbReference type="AlphaFoldDB" id="A0ABD2C565"/>
<accession>A0ABD2C565</accession>
<sequence>MEELTGFENRTFIDTTDISIANIKIEESETGLSLSQKEYMNKILIKYNLKDCNSAKTSMSLQQSSTIMKIHDS</sequence>
<evidence type="ECO:0008006" key="3">
    <source>
        <dbReference type="Google" id="ProtNLM"/>
    </source>
</evidence>
<name>A0ABD2C565_VESSQ</name>
<organism evidence="1 2">
    <name type="scientific">Vespula squamosa</name>
    <name type="common">Southern yellow jacket</name>
    <name type="synonym">Wasp</name>
    <dbReference type="NCBI Taxonomy" id="30214"/>
    <lineage>
        <taxon>Eukaryota</taxon>
        <taxon>Metazoa</taxon>
        <taxon>Ecdysozoa</taxon>
        <taxon>Arthropoda</taxon>
        <taxon>Hexapoda</taxon>
        <taxon>Insecta</taxon>
        <taxon>Pterygota</taxon>
        <taxon>Neoptera</taxon>
        <taxon>Endopterygota</taxon>
        <taxon>Hymenoptera</taxon>
        <taxon>Apocrita</taxon>
        <taxon>Aculeata</taxon>
        <taxon>Vespoidea</taxon>
        <taxon>Vespidae</taxon>
        <taxon>Vespinae</taxon>
        <taxon>Vespula</taxon>
    </lineage>
</organism>
<proteinExistence type="predicted"/>
<dbReference type="EMBL" id="JAUDFV010000020">
    <property type="protein sequence ID" value="KAL2740177.1"/>
    <property type="molecule type" value="Genomic_DNA"/>
</dbReference>